<keyword evidence="2" id="KW-0805">Transcription regulation</keyword>
<keyword evidence="5" id="KW-0804">Transcription</keyword>
<feature type="domain" description="RNA polymerase sigma-70 region 2" evidence="6">
    <location>
        <begin position="15"/>
        <end position="77"/>
    </location>
</feature>
<dbReference type="Pfam" id="PF08281">
    <property type="entry name" value="Sigma70_r4_2"/>
    <property type="match status" value="1"/>
</dbReference>
<evidence type="ECO:0000256" key="3">
    <source>
        <dbReference type="ARBA" id="ARBA00023082"/>
    </source>
</evidence>
<dbReference type="InterPro" id="IPR036388">
    <property type="entry name" value="WH-like_DNA-bd_sf"/>
</dbReference>
<dbReference type="Proteomes" id="UP000664164">
    <property type="component" value="Unassembled WGS sequence"/>
</dbReference>
<protein>
    <submittedName>
        <fullName evidence="8">Sigma-70 family RNA polymerase sigma factor</fullName>
    </submittedName>
</protein>
<evidence type="ECO:0000313" key="8">
    <source>
        <dbReference type="EMBL" id="MBO1268894.1"/>
    </source>
</evidence>
<keyword evidence="9" id="KW-1185">Reference proteome</keyword>
<evidence type="ECO:0000256" key="5">
    <source>
        <dbReference type="ARBA" id="ARBA00023163"/>
    </source>
</evidence>
<evidence type="ECO:0000259" key="6">
    <source>
        <dbReference type="Pfam" id="PF04542"/>
    </source>
</evidence>
<keyword evidence="4" id="KW-0238">DNA-binding</keyword>
<dbReference type="Pfam" id="PF04542">
    <property type="entry name" value="Sigma70_r2"/>
    <property type="match status" value="1"/>
</dbReference>
<dbReference type="PANTHER" id="PTHR43133">
    <property type="entry name" value="RNA POLYMERASE ECF-TYPE SIGMA FACTO"/>
    <property type="match status" value="1"/>
</dbReference>
<dbReference type="CDD" id="cd06171">
    <property type="entry name" value="Sigma70_r4"/>
    <property type="match status" value="1"/>
</dbReference>
<dbReference type="InterPro" id="IPR039425">
    <property type="entry name" value="RNA_pol_sigma-70-like"/>
</dbReference>
<dbReference type="AlphaFoldDB" id="A0A939HGN4"/>
<dbReference type="GO" id="GO:0016987">
    <property type="term" value="F:sigma factor activity"/>
    <property type="evidence" value="ECO:0007669"/>
    <property type="project" value="UniProtKB-KW"/>
</dbReference>
<dbReference type="InterPro" id="IPR013324">
    <property type="entry name" value="RNA_pol_sigma_r3/r4-like"/>
</dbReference>
<accession>A0A939HGN4</accession>
<dbReference type="GO" id="GO:0003677">
    <property type="term" value="F:DNA binding"/>
    <property type="evidence" value="ECO:0007669"/>
    <property type="project" value="UniProtKB-KW"/>
</dbReference>
<evidence type="ECO:0000259" key="7">
    <source>
        <dbReference type="Pfam" id="PF08281"/>
    </source>
</evidence>
<evidence type="ECO:0000256" key="2">
    <source>
        <dbReference type="ARBA" id="ARBA00023015"/>
    </source>
</evidence>
<dbReference type="SUPFAM" id="SSF88659">
    <property type="entry name" value="Sigma3 and sigma4 domains of RNA polymerase sigma factors"/>
    <property type="match status" value="1"/>
</dbReference>
<proteinExistence type="inferred from homology"/>
<evidence type="ECO:0000256" key="4">
    <source>
        <dbReference type="ARBA" id="ARBA00023125"/>
    </source>
</evidence>
<organism evidence="8 9">
    <name type="scientific">Arthrobacter cavernae</name>
    <dbReference type="NCBI Taxonomy" id="2817681"/>
    <lineage>
        <taxon>Bacteria</taxon>
        <taxon>Bacillati</taxon>
        <taxon>Actinomycetota</taxon>
        <taxon>Actinomycetes</taxon>
        <taxon>Micrococcales</taxon>
        <taxon>Micrococcaceae</taxon>
        <taxon>Arthrobacter</taxon>
    </lineage>
</organism>
<dbReference type="InterPro" id="IPR013325">
    <property type="entry name" value="RNA_pol_sigma_r2"/>
</dbReference>
<dbReference type="Gene3D" id="1.10.1740.10">
    <property type="match status" value="1"/>
</dbReference>
<evidence type="ECO:0000256" key="1">
    <source>
        <dbReference type="ARBA" id="ARBA00010641"/>
    </source>
</evidence>
<reference evidence="8" key="1">
    <citation type="submission" date="2021-03" db="EMBL/GenBank/DDBJ databases">
        <title>A new species, PO-11, isolated from a karst cave deposit.</title>
        <authorList>
            <person name="Zhaoxiaoyong W."/>
        </authorList>
    </citation>
    <scope>NUCLEOTIDE SEQUENCE</scope>
    <source>
        <strain evidence="8">PO-11</strain>
    </source>
</reference>
<dbReference type="PANTHER" id="PTHR43133:SF8">
    <property type="entry name" value="RNA POLYMERASE SIGMA FACTOR HI_1459-RELATED"/>
    <property type="match status" value="1"/>
</dbReference>
<dbReference type="Gene3D" id="1.10.10.10">
    <property type="entry name" value="Winged helix-like DNA-binding domain superfamily/Winged helix DNA-binding domain"/>
    <property type="match status" value="1"/>
</dbReference>
<evidence type="ECO:0000313" key="9">
    <source>
        <dbReference type="Proteomes" id="UP000664164"/>
    </source>
</evidence>
<sequence>MLTECEAAFVALHKDAYPRVYNFVLRRVNDEELAQELAADVFRVAWEKWEPDSPPSLVWLLSVARNVIGNAYRGRERQRQLNAKLAEASRLNAAPGGDASPHVHETLDTLRPKDRDILQLAYWDELSLSEIAAILGCTDAAAKVRLHRAREAFRRAMPAASPQYAQAKEA</sequence>
<dbReference type="InterPro" id="IPR013249">
    <property type="entry name" value="RNA_pol_sigma70_r4_t2"/>
</dbReference>
<dbReference type="InterPro" id="IPR007627">
    <property type="entry name" value="RNA_pol_sigma70_r2"/>
</dbReference>
<gene>
    <name evidence="8" type="ORF">J1902_13100</name>
</gene>
<dbReference type="InterPro" id="IPR014284">
    <property type="entry name" value="RNA_pol_sigma-70_dom"/>
</dbReference>
<comment type="caution">
    <text evidence="8">The sequence shown here is derived from an EMBL/GenBank/DDBJ whole genome shotgun (WGS) entry which is preliminary data.</text>
</comment>
<name>A0A939HGN4_9MICC</name>
<comment type="similarity">
    <text evidence="1">Belongs to the sigma-70 factor family. ECF subfamily.</text>
</comment>
<dbReference type="SUPFAM" id="SSF88946">
    <property type="entry name" value="Sigma2 domain of RNA polymerase sigma factors"/>
    <property type="match status" value="1"/>
</dbReference>
<dbReference type="NCBIfam" id="TIGR02937">
    <property type="entry name" value="sigma70-ECF"/>
    <property type="match status" value="1"/>
</dbReference>
<dbReference type="EMBL" id="JAFNLL010000031">
    <property type="protein sequence ID" value="MBO1268894.1"/>
    <property type="molecule type" value="Genomic_DNA"/>
</dbReference>
<keyword evidence="3" id="KW-0731">Sigma factor</keyword>
<dbReference type="GO" id="GO:0006352">
    <property type="term" value="P:DNA-templated transcription initiation"/>
    <property type="evidence" value="ECO:0007669"/>
    <property type="project" value="InterPro"/>
</dbReference>
<feature type="domain" description="RNA polymerase sigma factor 70 region 4 type 2" evidence="7">
    <location>
        <begin position="103"/>
        <end position="152"/>
    </location>
</feature>